<sequence length="288" mass="31279">MNTQKRQRGRPKSQFKESSAGTMQSLDRALGVLVAVAKSEQSTLTDLSLSLGVPTATTHRILTTLQKHRFVIFNEEHQSWSIGIEAYRTGASFMNRTSLTEVSRPIMRFLMEKTGETANLAIPDGAEVVFVEQIETPHPIRAFFARGARTSMHASGIGKAILSTMSEDHVRRLLMSSGLQAFTDNTLTSPATLFADLAETKTRGYSYDREERYLGMSCIGSAVFDERGEACGGVSISGPSTRFDSMRVPELGAIVAEAAGQISQLIGGRRREPHADDIAPNPTADPAG</sequence>
<keyword evidence="3" id="KW-0804">Transcription</keyword>
<feature type="domain" description="HTH iclR-type" evidence="5">
    <location>
        <begin position="23"/>
        <end position="84"/>
    </location>
</feature>
<dbReference type="PANTHER" id="PTHR30136:SF24">
    <property type="entry name" value="HTH-TYPE TRANSCRIPTIONAL REPRESSOR ALLR"/>
    <property type="match status" value="1"/>
</dbReference>
<dbReference type="eggNOG" id="COG1414">
    <property type="taxonomic scope" value="Bacteria"/>
</dbReference>
<dbReference type="RefSeq" id="WP_013961472.1">
    <property type="nucleotide sequence ID" value="NC_015730.1"/>
</dbReference>
<feature type="region of interest" description="Disordered" evidence="4">
    <location>
        <begin position="1"/>
        <end position="22"/>
    </location>
</feature>
<dbReference type="GO" id="GO:0045892">
    <property type="term" value="P:negative regulation of DNA-templated transcription"/>
    <property type="evidence" value="ECO:0007669"/>
    <property type="project" value="TreeGrafter"/>
</dbReference>
<dbReference type="InterPro" id="IPR005471">
    <property type="entry name" value="Tscrpt_reg_IclR_N"/>
</dbReference>
<evidence type="ECO:0000256" key="4">
    <source>
        <dbReference type="SAM" id="MobiDB-lite"/>
    </source>
</evidence>
<dbReference type="InterPro" id="IPR036388">
    <property type="entry name" value="WH-like_DNA-bd_sf"/>
</dbReference>
<dbReference type="AlphaFoldDB" id="F7ZFZ8"/>
<proteinExistence type="predicted"/>
<feature type="compositionally biased region" description="Basic residues" evidence="4">
    <location>
        <begin position="1"/>
        <end position="13"/>
    </location>
</feature>
<dbReference type="Pfam" id="PF09339">
    <property type="entry name" value="HTH_IclR"/>
    <property type="match status" value="1"/>
</dbReference>
<name>F7ZFZ8_ROSLO</name>
<keyword evidence="2" id="KW-0238">DNA-binding</keyword>
<feature type="domain" description="IclR-ED" evidence="6">
    <location>
        <begin position="85"/>
        <end position="268"/>
    </location>
</feature>
<keyword evidence="8" id="KW-1185">Reference proteome</keyword>
<evidence type="ECO:0000259" key="5">
    <source>
        <dbReference type="PROSITE" id="PS51077"/>
    </source>
</evidence>
<dbReference type="InterPro" id="IPR050707">
    <property type="entry name" value="HTH_MetabolicPath_Reg"/>
</dbReference>
<evidence type="ECO:0000256" key="1">
    <source>
        <dbReference type="ARBA" id="ARBA00023015"/>
    </source>
</evidence>
<reference evidence="7 8" key="1">
    <citation type="journal article" date="2011" name="BMC Genomics">
        <title>Comparative genome analysis and genome-guided physiological analysis of Roseobacter litoralis.</title>
        <authorList>
            <person name="Kalhoefer D."/>
            <person name="Thole S."/>
            <person name="Voget S."/>
            <person name="Lehmann R."/>
            <person name="Liesegang H."/>
            <person name="Wollher A."/>
            <person name="Daniel R."/>
            <person name="Simon M."/>
            <person name="Brinkhoff T."/>
        </authorList>
    </citation>
    <scope>NUCLEOTIDE SEQUENCE [LARGE SCALE GENOMIC DNA]</scope>
    <source>
        <strain evidence="8">ATCC 49566 / DSM 6996 / JCM 21268 / NBRC 15278 / OCh 149</strain>
    </source>
</reference>
<evidence type="ECO:0000256" key="2">
    <source>
        <dbReference type="ARBA" id="ARBA00023125"/>
    </source>
</evidence>
<keyword evidence="1" id="KW-0805">Transcription regulation</keyword>
<dbReference type="InterPro" id="IPR014757">
    <property type="entry name" value="Tscrpt_reg_IclR_C"/>
</dbReference>
<dbReference type="PROSITE" id="PS51078">
    <property type="entry name" value="ICLR_ED"/>
    <property type="match status" value="1"/>
</dbReference>
<evidence type="ECO:0000259" key="6">
    <source>
        <dbReference type="PROSITE" id="PS51078"/>
    </source>
</evidence>
<dbReference type="STRING" id="391595.RLO149_c015430"/>
<dbReference type="Gene3D" id="3.30.450.40">
    <property type="match status" value="1"/>
</dbReference>
<dbReference type="Pfam" id="PF01614">
    <property type="entry name" value="IclR_C"/>
    <property type="match status" value="1"/>
</dbReference>
<dbReference type="HOGENOM" id="CLU_062618_6_0_5"/>
<gene>
    <name evidence="7" type="ordered locus">RLO149_c015430</name>
</gene>
<dbReference type="Proteomes" id="UP000001353">
    <property type="component" value="Chromosome"/>
</dbReference>
<dbReference type="PANTHER" id="PTHR30136">
    <property type="entry name" value="HELIX-TURN-HELIX TRANSCRIPTIONAL REGULATOR, ICLR FAMILY"/>
    <property type="match status" value="1"/>
</dbReference>
<dbReference type="SUPFAM" id="SSF46785">
    <property type="entry name" value="Winged helix' DNA-binding domain"/>
    <property type="match status" value="1"/>
</dbReference>
<dbReference type="KEGG" id="rli:RLO149_c015430"/>
<evidence type="ECO:0000313" key="8">
    <source>
        <dbReference type="Proteomes" id="UP000001353"/>
    </source>
</evidence>
<dbReference type="PROSITE" id="PS51077">
    <property type="entry name" value="HTH_ICLR"/>
    <property type="match status" value="1"/>
</dbReference>
<dbReference type="InterPro" id="IPR036390">
    <property type="entry name" value="WH_DNA-bd_sf"/>
</dbReference>
<evidence type="ECO:0000256" key="3">
    <source>
        <dbReference type="ARBA" id="ARBA00023163"/>
    </source>
</evidence>
<dbReference type="InterPro" id="IPR029016">
    <property type="entry name" value="GAF-like_dom_sf"/>
</dbReference>
<evidence type="ECO:0000313" key="7">
    <source>
        <dbReference type="EMBL" id="AEI93538.1"/>
    </source>
</evidence>
<protein>
    <submittedName>
        <fullName evidence="7">HTH-type transcriptional regulator, IclR family</fullName>
    </submittedName>
</protein>
<dbReference type="OrthoDB" id="9807558at2"/>
<dbReference type="Gene3D" id="1.10.10.10">
    <property type="entry name" value="Winged helix-like DNA-binding domain superfamily/Winged helix DNA-binding domain"/>
    <property type="match status" value="1"/>
</dbReference>
<feature type="region of interest" description="Disordered" evidence="4">
    <location>
        <begin position="268"/>
        <end position="288"/>
    </location>
</feature>
<dbReference type="GO" id="GO:0003677">
    <property type="term" value="F:DNA binding"/>
    <property type="evidence" value="ECO:0007669"/>
    <property type="project" value="UniProtKB-KW"/>
</dbReference>
<dbReference type="SMART" id="SM00346">
    <property type="entry name" value="HTH_ICLR"/>
    <property type="match status" value="1"/>
</dbReference>
<accession>F7ZFZ8</accession>
<dbReference type="SUPFAM" id="SSF55781">
    <property type="entry name" value="GAF domain-like"/>
    <property type="match status" value="1"/>
</dbReference>
<dbReference type="EMBL" id="CP002623">
    <property type="protein sequence ID" value="AEI93538.1"/>
    <property type="molecule type" value="Genomic_DNA"/>
</dbReference>
<organism evidence="7 8">
    <name type="scientific">Roseobacter litoralis (strain ATCC 49566 / DSM 6996 / JCM 21268 / NBRC 15278 / OCh 149)</name>
    <dbReference type="NCBI Taxonomy" id="391595"/>
    <lineage>
        <taxon>Bacteria</taxon>
        <taxon>Pseudomonadati</taxon>
        <taxon>Pseudomonadota</taxon>
        <taxon>Alphaproteobacteria</taxon>
        <taxon>Rhodobacterales</taxon>
        <taxon>Roseobacteraceae</taxon>
        <taxon>Roseobacter</taxon>
    </lineage>
</organism>
<dbReference type="GO" id="GO:0003700">
    <property type="term" value="F:DNA-binding transcription factor activity"/>
    <property type="evidence" value="ECO:0007669"/>
    <property type="project" value="TreeGrafter"/>
</dbReference>